<protein>
    <submittedName>
        <fullName evidence="1">Transposase domain protein</fullName>
    </submittedName>
</protein>
<comment type="caution">
    <text evidence="1">The sequence shown here is derived from an EMBL/GenBank/DDBJ whole genome shotgun (WGS) entry which is preliminary data.</text>
</comment>
<evidence type="ECO:0000313" key="1">
    <source>
        <dbReference type="EMBL" id="EFV64794.1"/>
    </source>
</evidence>
<name>E6MUJ6_NEIMH</name>
<gene>
    <name evidence="1" type="ORF">NMH_0444</name>
</gene>
<sequence>MNIRPECPGTEKCGILADIPTVTEYYSGLNLNQDKATKPQTVQAVRQGEATLYWFKFKPL</sequence>
<accession>E6MUJ6</accession>
<dbReference type="EMBL" id="AEQZ01000006">
    <property type="protein sequence ID" value="EFV64794.1"/>
    <property type="molecule type" value="Genomic_DNA"/>
</dbReference>
<reference evidence="1 2" key="1">
    <citation type="journal article" date="2011" name="J. Bacteriol.">
        <title>Genome sequence of Neisseria meningitidis serogroup B strain H44/76.</title>
        <authorList>
            <person name="Piet J.R."/>
            <person name="Huis In 't Veld R.A."/>
            <person name="van Schaik B.D."/>
            <person name="van Kampen A.H."/>
            <person name="Baas F."/>
            <person name="van de Beek D."/>
            <person name="Pannekoek Y."/>
            <person name="van der Ende A."/>
        </authorList>
    </citation>
    <scope>NUCLEOTIDE SEQUENCE [LARGE SCALE GENOMIC DNA]</scope>
    <source>
        <strain evidence="1 2">H44/76</strain>
    </source>
</reference>
<dbReference type="Proteomes" id="UP000032707">
    <property type="component" value="Unassembled WGS sequence"/>
</dbReference>
<dbReference type="AlphaFoldDB" id="E6MUJ6"/>
<proteinExistence type="predicted"/>
<organism evidence="1 2">
    <name type="scientific">Neisseria meningitidis serogroup B / serotype 15 (strain H44/76)</name>
    <dbReference type="NCBI Taxonomy" id="909420"/>
    <lineage>
        <taxon>Bacteria</taxon>
        <taxon>Pseudomonadati</taxon>
        <taxon>Pseudomonadota</taxon>
        <taxon>Betaproteobacteria</taxon>
        <taxon>Neisseriales</taxon>
        <taxon>Neisseriaceae</taxon>
        <taxon>Neisseria</taxon>
    </lineage>
</organism>
<evidence type="ECO:0000313" key="2">
    <source>
        <dbReference type="Proteomes" id="UP000032707"/>
    </source>
</evidence>
<dbReference type="PATRIC" id="fig|909420.4.peg.268"/>